<dbReference type="EMBL" id="FNVU01000001">
    <property type="protein sequence ID" value="SEF60107.1"/>
    <property type="molecule type" value="Genomic_DNA"/>
</dbReference>
<gene>
    <name evidence="1" type="ORF">SAMN05216223_101461</name>
</gene>
<protein>
    <submittedName>
        <fullName evidence="1">Uncharacterized protein</fullName>
    </submittedName>
</protein>
<evidence type="ECO:0000313" key="2">
    <source>
        <dbReference type="Proteomes" id="UP000236754"/>
    </source>
</evidence>
<reference evidence="1 2" key="1">
    <citation type="submission" date="2016-10" db="EMBL/GenBank/DDBJ databases">
        <authorList>
            <person name="de Groot N.N."/>
        </authorList>
    </citation>
    <scope>NUCLEOTIDE SEQUENCE [LARGE SCALE GENOMIC DNA]</scope>
    <source>
        <strain evidence="1 2">CGMCC 4.2023</strain>
    </source>
</reference>
<dbReference type="AlphaFoldDB" id="A0A1H5TDL4"/>
<dbReference type="RefSeq" id="WP_103883839.1">
    <property type="nucleotide sequence ID" value="NZ_FNVU01000001.1"/>
</dbReference>
<dbReference type="Proteomes" id="UP000236754">
    <property type="component" value="Unassembled WGS sequence"/>
</dbReference>
<dbReference type="OrthoDB" id="4533444at2"/>
<keyword evidence="2" id="KW-1185">Reference proteome</keyword>
<evidence type="ECO:0000313" key="1">
    <source>
        <dbReference type="EMBL" id="SEF60107.1"/>
    </source>
</evidence>
<proteinExistence type="predicted"/>
<organism evidence="1 2">
    <name type="scientific">Actinacidiphila yanglinensis</name>
    <dbReference type="NCBI Taxonomy" id="310779"/>
    <lineage>
        <taxon>Bacteria</taxon>
        <taxon>Bacillati</taxon>
        <taxon>Actinomycetota</taxon>
        <taxon>Actinomycetes</taxon>
        <taxon>Kitasatosporales</taxon>
        <taxon>Streptomycetaceae</taxon>
        <taxon>Actinacidiphila</taxon>
    </lineage>
</organism>
<name>A0A1H5TDL4_9ACTN</name>
<accession>A0A1H5TDL4</accession>
<sequence length="123" mass="13178">MWRSLTVRPLVLGPANVPIITDQEAATHDIPLAVFSAITHGSHPQADTVLKALHSALKTVDELTASIFTELTELGLGTSPAATIWRDLMAVDLTSLDLLTTWFRRALNAESPDDVFTAADATG</sequence>